<gene>
    <name evidence="4" type="ORF">AAJ76_750007487</name>
</gene>
<name>A0A0F9WN11_9MICR</name>
<dbReference type="SMART" id="SM00479">
    <property type="entry name" value="EXOIII"/>
    <property type="match status" value="1"/>
</dbReference>
<dbReference type="InterPro" id="IPR013520">
    <property type="entry name" value="Ribonucl_H"/>
</dbReference>
<feature type="domain" description="Exonuclease" evidence="3">
    <location>
        <begin position="143"/>
        <end position="297"/>
    </location>
</feature>
<comment type="caution">
    <text evidence="4">The sequence shown here is derived from an EMBL/GenBank/DDBJ whole genome shotgun (WGS) entry which is preliminary data.</text>
</comment>
<dbReference type="VEuPathDB" id="MicrosporidiaDB:G9O61_00g012830"/>
<dbReference type="InterPro" id="IPR047021">
    <property type="entry name" value="REXO1/3/4-like"/>
</dbReference>
<keyword evidence="1" id="KW-0540">Nuclease</keyword>
<dbReference type="OrthoDB" id="8191639at2759"/>
<dbReference type="InterPro" id="IPR012337">
    <property type="entry name" value="RNaseH-like_sf"/>
</dbReference>
<evidence type="ECO:0000256" key="1">
    <source>
        <dbReference type="ARBA" id="ARBA00022722"/>
    </source>
</evidence>
<reference evidence="4 5" key="1">
    <citation type="journal article" date="2015" name="Environ. Microbiol.">
        <title>Genome analyses suggest the presence of polyploidy and recent human-driven expansions in eight global populations of the honeybee pathogen Nosema ceranae.</title>
        <authorList>
            <person name="Pelin A."/>
            <person name="Selman M."/>
            <person name="Aris-Brosou S."/>
            <person name="Farinelli L."/>
            <person name="Corradi N."/>
        </authorList>
    </citation>
    <scope>NUCLEOTIDE SEQUENCE [LARGE SCALE GENOMIC DNA]</scope>
    <source>
        <strain evidence="4 5">PA08 1199</strain>
    </source>
</reference>
<dbReference type="Proteomes" id="UP000034350">
    <property type="component" value="Unassembled WGS sequence"/>
</dbReference>
<keyword evidence="2" id="KW-0378">Hydrolase</keyword>
<dbReference type="RefSeq" id="XP_024330135.1">
    <property type="nucleotide sequence ID" value="XM_024476370.1"/>
</dbReference>
<dbReference type="GO" id="GO:0003676">
    <property type="term" value="F:nucleic acid binding"/>
    <property type="evidence" value="ECO:0007669"/>
    <property type="project" value="InterPro"/>
</dbReference>
<dbReference type="GO" id="GO:0004527">
    <property type="term" value="F:exonuclease activity"/>
    <property type="evidence" value="ECO:0007669"/>
    <property type="project" value="UniProtKB-KW"/>
</dbReference>
<dbReference type="AlphaFoldDB" id="A0A0F9WN11"/>
<evidence type="ECO:0000313" key="4">
    <source>
        <dbReference type="EMBL" id="KKO74393.1"/>
    </source>
</evidence>
<evidence type="ECO:0000256" key="2">
    <source>
        <dbReference type="ARBA" id="ARBA00022801"/>
    </source>
</evidence>
<dbReference type="InterPro" id="IPR036397">
    <property type="entry name" value="RNaseH_sf"/>
</dbReference>
<dbReference type="EMBL" id="JPQZ01000076">
    <property type="protein sequence ID" value="KKO74393.1"/>
    <property type="molecule type" value="Genomic_DNA"/>
</dbReference>
<proteinExistence type="predicted"/>
<evidence type="ECO:0000313" key="5">
    <source>
        <dbReference type="Proteomes" id="UP000034350"/>
    </source>
</evidence>
<dbReference type="VEuPathDB" id="MicrosporidiaDB:NCER_100757"/>
<evidence type="ECO:0000259" key="3">
    <source>
        <dbReference type="SMART" id="SM00479"/>
    </source>
</evidence>
<protein>
    <submittedName>
        <fullName evidence="4">Rna exonuclease</fullName>
    </submittedName>
</protein>
<accession>A0A0F9WN11</accession>
<dbReference type="PANTHER" id="PTHR12801">
    <property type="entry name" value="RNA EXONUCLEASE REXO1 / RECO3 FAMILY MEMBER-RELATED"/>
    <property type="match status" value="1"/>
</dbReference>
<dbReference type="SUPFAM" id="SSF53098">
    <property type="entry name" value="Ribonuclease H-like"/>
    <property type="match status" value="1"/>
</dbReference>
<keyword evidence="5" id="KW-1185">Reference proteome</keyword>
<organism evidence="4 5">
    <name type="scientific">Vairimorpha ceranae</name>
    <dbReference type="NCBI Taxonomy" id="40302"/>
    <lineage>
        <taxon>Eukaryota</taxon>
        <taxon>Fungi</taxon>
        <taxon>Fungi incertae sedis</taxon>
        <taxon>Microsporidia</taxon>
        <taxon>Nosematidae</taxon>
        <taxon>Vairimorpha</taxon>
    </lineage>
</organism>
<dbReference type="GO" id="GO:0005634">
    <property type="term" value="C:nucleus"/>
    <property type="evidence" value="ECO:0007669"/>
    <property type="project" value="TreeGrafter"/>
</dbReference>
<dbReference type="Gene3D" id="3.30.420.10">
    <property type="entry name" value="Ribonuclease H-like superfamily/Ribonuclease H"/>
    <property type="match status" value="1"/>
</dbReference>
<dbReference type="VEuPathDB" id="MicrosporidiaDB:AAJ76_750007487"/>
<keyword evidence="4" id="KW-0269">Exonuclease</keyword>
<dbReference type="GeneID" id="36321323"/>
<sequence length="367" mass="42611">MTNIADYKYLKRFKLNDVYKILKWAFNKTKRPGFMQIKSAEKPFSVNFVFIEDFKQNEFVLPSNCKLELNEKLNFSDLPFFLTREVKICNITPDLSVLTKENLNLVSFIEIEQLYDSEIFVENNPSLKCPDKNNLFINDTPHFLIALDIEMVTTEIGKEVGRISLVDHTGNVLYDKFVKPVNCVQNYETKWSGLTKTILDSGIDNSVMKNEICKIIGKNTVLLGHSLENDFSALGMYHNKIIDTSYLFLDVRSRRIALKELSRFYLNTIIQDGSHCSITNAITCLKLLSIKIQEMLAVHNKSSPDIKINQKILYHKGFKEFVENQEIGLNICVTKSNEVKSNINRLNKTKNLTFYWYEEDNKIKFEF</sequence>